<keyword evidence="8" id="KW-0830">Ubiquinone</keyword>
<organism evidence="10">
    <name type="scientific">Centrorhynchus milvus</name>
    <dbReference type="NCBI Taxonomy" id="2594319"/>
    <lineage>
        <taxon>Eukaryota</taxon>
        <taxon>Metazoa</taxon>
        <taxon>Spiralia</taxon>
        <taxon>Lophotrochozoa</taxon>
        <taxon>Acanthocephala</taxon>
        <taxon>Palaeacanthocephala</taxon>
        <taxon>Polymorphida</taxon>
        <taxon>Centrorhynchidae</taxon>
        <taxon>Centrorhynchus</taxon>
    </lineage>
</organism>
<evidence type="ECO:0000256" key="4">
    <source>
        <dbReference type="ARBA" id="ARBA00022692"/>
    </source>
</evidence>
<keyword evidence="7" id="KW-0520">NAD</keyword>
<reference evidence="10" key="1">
    <citation type="journal article" date="2019" name="Infect. Genet. Evol.">
        <title>Characterization of the complete mitochondrial genome of Centrorhynchus milvus (Acanthocephala: Polymorphida) and its phylogenetic implications.</title>
        <authorList>
            <person name="Muhammad N."/>
            <person name="Suleman"/>
            <person name="Ma J."/>
            <person name="Khan M.S."/>
            <person name="Wu S.S."/>
            <person name="Zhu X.Q."/>
            <person name="Li L."/>
        </authorList>
    </citation>
    <scope>NUCLEOTIDE SEQUENCE</scope>
    <source>
        <strain evidence="10">Pakistan</strain>
    </source>
</reference>
<evidence type="ECO:0000256" key="9">
    <source>
        <dbReference type="SAM" id="Phobius"/>
    </source>
</evidence>
<proteinExistence type="inferred from homology"/>
<comment type="similarity">
    <text evidence="2 7">Belongs to the complex I subunit 1 family.</text>
</comment>
<feature type="transmembrane region" description="Helical" evidence="9">
    <location>
        <begin position="95"/>
        <end position="117"/>
    </location>
</feature>
<evidence type="ECO:0000256" key="3">
    <source>
        <dbReference type="ARBA" id="ARBA00021009"/>
    </source>
</evidence>
<dbReference type="GO" id="GO:0009060">
    <property type="term" value="P:aerobic respiration"/>
    <property type="evidence" value="ECO:0007669"/>
    <property type="project" value="TreeGrafter"/>
</dbReference>
<sequence length="291" mass="31299">MVEMFLVLVILGYFTLLERKVLGYGQLRKGPNKAVVWGLVQPLLDGVKLFMKGYWGLSVSGLLSLWGFPLVGLVVVLVLWGLVGVVSGEYGLGMVVLFMALLGGFVGTCFFVAGYFAGGKYSQLGSVRSLAQVVSYEGVLVVGLLVFALESGSAEDLEKSLLFVSFVVAIILVASVVMESNRTPVDYVEGESELVSGLATEMGGLSFSLLFLMEYGVMSFYIVVLCVVVWGVLVGGLGGLIVLMVLLGGLCVLRLSLPRSRYDLSMCWGWKVGLVIVFMFYLLLFAGMVVG</sequence>
<dbReference type="EC" id="7.1.1.2" evidence="8"/>
<feature type="transmembrane region" description="Helical" evidence="9">
    <location>
        <begin position="54"/>
        <end position="83"/>
    </location>
</feature>
<comment type="subcellular location">
    <subcellularLocation>
        <location evidence="1">Membrane</location>
        <topology evidence="1">Multi-pass membrane protein</topology>
    </subcellularLocation>
    <subcellularLocation>
        <location evidence="7">Mitochondrion inner membrane</location>
        <topology evidence="7">Multi-pass membrane protein</topology>
    </subcellularLocation>
</comment>
<evidence type="ECO:0000256" key="5">
    <source>
        <dbReference type="ARBA" id="ARBA00022989"/>
    </source>
</evidence>
<dbReference type="GO" id="GO:0003954">
    <property type="term" value="F:NADH dehydrogenase activity"/>
    <property type="evidence" value="ECO:0007669"/>
    <property type="project" value="TreeGrafter"/>
</dbReference>
<feature type="transmembrane region" description="Helical" evidence="9">
    <location>
        <begin position="129"/>
        <end position="149"/>
    </location>
</feature>
<evidence type="ECO:0000256" key="2">
    <source>
        <dbReference type="ARBA" id="ARBA00010535"/>
    </source>
</evidence>
<feature type="transmembrane region" description="Helical" evidence="9">
    <location>
        <begin position="220"/>
        <end position="248"/>
    </location>
</feature>
<dbReference type="PANTHER" id="PTHR11432">
    <property type="entry name" value="NADH DEHYDROGENASE SUBUNIT 1"/>
    <property type="match status" value="1"/>
</dbReference>
<evidence type="ECO:0000256" key="7">
    <source>
        <dbReference type="RuleBase" id="RU000471"/>
    </source>
</evidence>
<dbReference type="Pfam" id="PF00146">
    <property type="entry name" value="NADHdh"/>
    <property type="match status" value="1"/>
</dbReference>
<evidence type="ECO:0000256" key="8">
    <source>
        <dbReference type="RuleBase" id="RU000473"/>
    </source>
</evidence>
<protein>
    <recommendedName>
        <fullName evidence="3 8">NADH-ubiquinone oxidoreductase chain 1</fullName>
        <ecNumber evidence="8">7.1.1.2</ecNumber>
    </recommendedName>
</protein>
<keyword evidence="6 9" id="KW-0472">Membrane</keyword>
<evidence type="ECO:0000256" key="6">
    <source>
        <dbReference type="ARBA" id="ARBA00023136"/>
    </source>
</evidence>
<dbReference type="PANTHER" id="PTHR11432:SF3">
    <property type="entry name" value="NADH-UBIQUINONE OXIDOREDUCTASE CHAIN 1"/>
    <property type="match status" value="1"/>
</dbReference>
<comment type="catalytic activity">
    <reaction evidence="8">
        <text>a ubiquinone + NADH + 5 H(+)(in) = a ubiquinol + NAD(+) + 4 H(+)(out)</text>
        <dbReference type="Rhea" id="RHEA:29091"/>
        <dbReference type="Rhea" id="RHEA-COMP:9565"/>
        <dbReference type="Rhea" id="RHEA-COMP:9566"/>
        <dbReference type="ChEBI" id="CHEBI:15378"/>
        <dbReference type="ChEBI" id="CHEBI:16389"/>
        <dbReference type="ChEBI" id="CHEBI:17976"/>
        <dbReference type="ChEBI" id="CHEBI:57540"/>
        <dbReference type="ChEBI" id="CHEBI:57945"/>
        <dbReference type="EC" id="7.1.1.2"/>
    </reaction>
</comment>
<gene>
    <name evidence="10" type="primary">ND1</name>
</gene>
<keyword evidence="4 7" id="KW-0812">Transmembrane</keyword>
<dbReference type="InterPro" id="IPR001694">
    <property type="entry name" value="NADH_UbQ_OxRdtase_su1/FPO"/>
</dbReference>
<accession>A0A515KYY6</accession>
<geneLocation type="mitochondrion" evidence="10"/>
<dbReference type="EMBL" id="MK922344">
    <property type="protein sequence ID" value="QDM37030.1"/>
    <property type="molecule type" value="Genomic_DNA"/>
</dbReference>
<dbReference type="AlphaFoldDB" id="A0A515KYY6"/>
<dbReference type="GO" id="GO:0005743">
    <property type="term" value="C:mitochondrial inner membrane"/>
    <property type="evidence" value="ECO:0007669"/>
    <property type="project" value="UniProtKB-SubCell"/>
</dbReference>
<feature type="transmembrane region" description="Helical" evidence="9">
    <location>
        <begin position="161"/>
        <end position="178"/>
    </location>
</feature>
<feature type="transmembrane region" description="Helical" evidence="9">
    <location>
        <begin position="268"/>
        <end position="290"/>
    </location>
</feature>
<keyword evidence="8 10" id="KW-0496">Mitochondrion</keyword>
<dbReference type="GO" id="GO:0008137">
    <property type="term" value="F:NADH dehydrogenase (ubiquinone) activity"/>
    <property type="evidence" value="ECO:0007669"/>
    <property type="project" value="UniProtKB-EC"/>
</dbReference>
<keyword evidence="5 9" id="KW-1133">Transmembrane helix</keyword>
<evidence type="ECO:0000256" key="1">
    <source>
        <dbReference type="ARBA" id="ARBA00004141"/>
    </source>
</evidence>
<name>A0A515KYY6_9BILA</name>
<evidence type="ECO:0000313" key="10">
    <source>
        <dbReference type="EMBL" id="QDM37030.1"/>
    </source>
</evidence>